<evidence type="ECO:0000313" key="2">
    <source>
        <dbReference type="Proteomes" id="UP000029981"/>
    </source>
</evidence>
<dbReference type="Gramene" id="KGN65318">
    <property type="protein sequence ID" value="KGN65318"/>
    <property type="gene ID" value="Csa_1G320360"/>
</dbReference>
<dbReference type="AlphaFoldDB" id="A0A0A0LU36"/>
<dbReference type="Proteomes" id="UP000029981">
    <property type="component" value="Chromosome 1"/>
</dbReference>
<reference evidence="1 2" key="3">
    <citation type="journal article" date="2010" name="BMC Genomics">
        <title>Transcriptome sequencing and comparative analysis of cucumber flowers with different sex types.</title>
        <authorList>
            <person name="Guo S."/>
            <person name="Zheng Y."/>
            <person name="Joung J.G."/>
            <person name="Liu S."/>
            <person name="Zhang Z."/>
            <person name="Crasta O.R."/>
            <person name="Sobral B.W."/>
            <person name="Xu Y."/>
            <person name="Huang S."/>
            <person name="Fei Z."/>
        </authorList>
    </citation>
    <scope>NUCLEOTIDE SEQUENCE [LARGE SCALE GENOMIC DNA]</scope>
    <source>
        <strain evidence="2">cv. 9930</strain>
    </source>
</reference>
<reference evidence="1 2" key="1">
    <citation type="journal article" date="2009" name="Nat. Genet.">
        <title>The genome of the cucumber, Cucumis sativus L.</title>
        <authorList>
            <person name="Huang S."/>
            <person name="Li R."/>
            <person name="Zhang Z."/>
            <person name="Li L."/>
            <person name="Gu X."/>
            <person name="Fan W."/>
            <person name="Lucas W.J."/>
            <person name="Wang X."/>
            <person name="Xie B."/>
            <person name="Ni P."/>
            <person name="Ren Y."/>
            <person name="Zhu H."/>
            <person name="Li J."/>
            <person name="Lin K."/>
            <person name="Jin W."/>
            <person name="Fei Z."/>
            <person name="Li G."/>
            <person name="Staub J."/>
            <person name="Kilian A."/>
            <person name="van der Vossen E.A."/>
            <person name="Wu Y."/>
            <person name="Guo J."/>
            <person name="He J."/>
            <person name="Jia Z."/>
            <person name="Ren Y."/>
            <person name="Tian G."/>
            <person name="Lu Y."/>
            <person name="Ruan J."/>
            <person name="Qian W."/>
            <person name="Wang M."/>
            <person name="Huang Q."/>
            <person name="Li B."/>
            <person name="Xuan Z."/>
            <person name="Cao J."/>
            <person name="Asan"/>
            <person name="Wu Z."/>
            <person name="Zhang J."/>
            <person name="Cai Q."/>
            <person name="Bai Y."/>
            <person name="Zhao B."/>
            <person name="Han Y."/>
            <person name="Li Y."/>
            <person name="Li X."/>
            <person name="Wang S."/>
            <person name="Shi Q."/>
            <person name="Liu S."/>
            <person name="Cho W.K."/>
            <person name="Kim J.Y."/>
            <person name="Xu Y."/>
            <person name="Heller-Uszynska K."/>
            <person name="Miao H."/>
            <person name="Cheng Z."/>
            <person name="Zhang S."/>
            <person name="Wu J."/>
            <person name="Yang Y."/>
            <person name="Kang H."/>
            <person name="Li M."/>
            <person name="Liang H."/>
            <person name="Ren X."/>
            <person name="Shi Z."/>
            <person name="Wen M."/>
            <person name="Jian M."/>
            <person name="Yang H."/>
            <person name="Zhang G."/>
            <person name="Yang Z."/>
            <person name="Chen R."/>
            <person name="Liu S."/>
            <person name="Li J."/>
            <person name="Ma L."/>
            <person name="Liu H."/>
            <person name="Zhou Y."/>
            <person name="Zhao J."/>
            <person name="Fang X."/>
            <person name="Li G."/>
            <person name="Fang L."/>
            <person name="Li Y."/>
            <person name="Liu D."/>
            <person name="Zheng H."/>
            <person name="Zhang Y."/>
            <person name="Qin N."/>
            <person name="Li Z."/>
            <person name="Yang G."/>
            <person name="Yang S."/>
            <person name="Bolund L."/>
            <person name="Kristiansen K."/>
            <person name="Zheng H."/>
            <person name="Li S."/>
            <person name="Zhang X."/>
            <person name="Yang H."/>
            <person name="Wang J."/>
            <person name="Sun R."/>
            <person name="Zhang B."/>
            <person name="Jiang S."/>
            <person name="Wang J."/>
            <person name="Du Y."/>
            <person name="Li S."/>
        </authorList>
    </citation>
    <scope>NUCLEOTIDE SEQUENCE [LARGE SCALE GENOMIC DNA]</scope>
    <source>
        <strain evidence="2">cv. 9930</strain>
    </source>
</reference>
<dbReference type="STRING" id="3659.A0A0A0LU36"/>
<evidence type="ECO:0000313" key="1">
    <source>
        <dbReference type="EMBL" id="KGN65318.1"/>
    </source>
</evidence>
<dbReference type="InterPro" id="IPR029064">
    <property type="entry name" value="Ribosomal_eL30-like_sf"/>
</dbReference>
<dbReference type="Gene3D" id="3.30.1330.30">
    <property type="match status" value="1"/>
</dbReference>
<dbReference type="EMBL" id="CM002922">
    <property type="protein sequence ID" value="KGN65318.1"/>
    <property type="molecule type" value="Genomic_DNA"/>
</dbReference>
<gene>
    <name evidence="1" type="ORF">Csa_1G320360</name>
</gene>
<sequence length="98" mass="11075">MLNRGISEFVVMVADMKPLEILLYLPLLAEDKRMCPICSSHLSKHSTEPAELQTYYSLFCDNKRRKPIEVVANTQQLKDVGNCDLSMMGFLVQSGLLP</sequence>
<evidence type="ECO:0008006" key="3">
    <source>
        <dbReference type="Google" id="ProtNLM"/>
    </source>
</evidence>
<organism evidence="1 2">
    <name type="scientific">Cucumis sativus</name>
    <name type="common">Cucumber</name>
    <dbReference type="NCBI Taxonomy" id="3659"/>
    <lineage>
        <taxon>Eukaryota</taxon>
        <taxon>Viridiplantae</taxon>
        <taxon>Streptophyta</taxon>
        <taxon>Embryophyta</taxon>
        <taxon>Tracheophyta</taxon>
        <taxon>Spermatophyta</taxon>
        <taxon>Magnoliopsida</taxon>
        <taxon>eudicotyledons</taxon>
        <taxon>Gunneridae</taxon>
        <taxon>Pentapetalae</taxon>
        <taxon>rosids</taxon>
        <taxon>fabids</taxon>
        <taxon>Cucurbitales</taxon>
        <taxon>Cucurbitaceae</taxon>
        <taxon>Benincaseae</taxon>
        <taxon>Cucumis</taxon>
    </lineage>
</organism>
<proteinExistence type="predicted"/>
<accession>A0A0A0LU36</accession>
<dbReference type="eggNOG" id="KOG3387">
    <property type="taxonomic scope" value="Eukaryota"/>
</dbReference>
<reference evidence="1 2" key="2">
    <citation type="journal article" date="2009" name="PLoS ONE">
        <title>An integrated genetic and cytogenetic map of the cucumber genome.</title>
        <authorList>
            <person name="Ren Y."/>
            <person name="Zhang Z."/>
            <person name="Liu J."/>
            <person name="Staub J.E."/>
            <person name="Han Y."/>
            <person name="Cheng Z."/>
            <person name="Li X."/>
            <person name="Lu J."/>
            <person name="Miao H."/>
            <person name="Kang H."/>
            <person name="Xie B."/>
            <person name="Gu X."/>
            <person name="Wang X."/>
            <person name="Du Y."/>
            <person name="Jin W."/>
            <person name="Huang S."/>
        </authorList>
    </citation>
    <scope>NUCLEOTIDE SEQUENCE [LARGE SCALE GENOMIC DNA]</scope>
    <source>
        <strain evidence="2">cv. 9930</strain>
    </source>
</reference>
<name>A0A0A0LU36_CUCSA</name>
<reference evidence="1 2" key="4">
    <citation type="journal article" date="2011" name="BMC Genomics">
        <title>RNA-Seq improves annotation of protein-coding genes in the cucumber genome.</title>
        <authorList>
            <person name="Li Z."/>
            <person name="Zhang Z."/>
            <person name="Yan P."/>
            <person name="Huang S."/>
            <person name="Fei Z."/>
            <person name="Lin K."/>
        </authorList>
    </citation>
    <scope>NUCLEOTIDE SEQUENCE [LARGE SCALE GENOMIC DNA]</scope>
    <source>
        <strain evidence="2">cv. 9930</strain>
    </source>
</reference>
<keyword evidence="2" id="KW-1185">Reference proteome</keyword>
<protein>
    <recommendedName>
        <fullName evidence="3">Ribosomal protein L7Ae/L30e/S12e/Gadd45 domain-containing protein</fullName>
    </recommendedName>
</protein>